<sequence length="215" mass="22654">MLGLRIPLLQLGELLNDLLLLLLLEGVGVGVGVDGIEERRFLRLGGHQQIRPLKIKIKGIILVDQVVGGEIEMEVGGLLGVEIQTPEGGELGGGRAAGEALDGGPVVVAVVRVGVGFPVAVLAEEEVVVGETAHRRRLRRAELADLASQVLLREGVGGVHVLIAHQAQLRAVCSAVHHSLPGVAEIARPAPIRLTILIQTSLFLFQASHSPDTIT</sequence>
<feature type="chain" id="PRO_5036201164" description="Secreted protein" evidence="1">
    <location>
        <begin position="33"/>
        <end position="215"/>
    </location>
</feature>
<name>A0A7C8ZKH5_OPUST</name>
<feature type="signal peptide" evidence="1">
    <location>
        <begin position="1"/>
        <end position="32"/>
    </location>
</feature>
<proteinExistence type="predicted"/>
<evidence type="ECO:0000256" key="1">
    <source>
        <dbReference type="SAM" id="SignalP"/>
    </source>
</evidence>
<organism evidence="2">
    <name type="scientific">Opuntia streptacantha</name>
    <name type="common">Prickly pear cactus</name>
    <name type="synonym">Opuntia cardona</name>
    <dbReference type="NCBI Taxonomy" id="393608"/>
    <lineage>
        <taxon>Eukaryota</taxon>
        <taxon>Viridiplantae</taxon>
        <taxon>Streptophyta</taxon>
        <taxon>Embryophyta</taxon>
        <taxon>Tracheophyta</taxon>
        <taxon>Spermatophyta</taxon>
        <taxon>Magnoliopsida</taxon>
        <taxon>eudicotyledons</taxon>
        <taxon>Gunneridae</taxon>
        <taxon>Pentapetalae</taxon>
        <taxon>Caryophyllales</taxon>
        <taxon>Cactineae</taxon>
        <taxon>Cactaceae</taxon>
        <taxon>Opuntioideae</taxon>
        <taxon>Opuntia</taxon>
    </lineage>
</organism>
<protein>
    <recommendedName>
        <fullName evidence="3">Secreted protein</fullName>
    </recommendedName>
</protein>
<dbReference type="AlphaFoldDB" id="A0A7C8ZKH5"/>
<reference evidence="2" key="1">
    <citation type="journal article" date="2013" name="J. Plant Res.">
        <title>Effect of fungi and light on seed germination of three Opuntia species from semiarid lands of central Mexico.</title>
        <authorList>
            <person name="Delgado-Sanchez P."/>
            <person name="Jimenez-Bremont J.F."/>
            <person name="Guerrero-Gonzalez Mde L."/>
            <person name="Flores J."/>
        </authorList>
    </citation>
    <scope>NUCLEOTIDE SEQUENCE</scope>
    <source>
        <tissue evidence="2">Cladode</tissue>
    </source>
</reference>
<evidence type="ECO:0000313" key="2">
    <source>
        <dbReference type="EMBL" id="MBA4644611.1"/>
    </source>
</evidence>
<reference evidence="2" key="2">
    <citation type="submission" date="2020-07" db="EMBL/GenBank/DDBJ databases">
        <authorList>
            <person name="Vera ALvarez R."/>
            <person name="Arias-Moreno D.M."/>
            <person name="Jimenez-Jacinto V."/>
            <person name="Jimenez-Bremont J.F."/>
            <person name="Swaminathan K."/>
            <person name="Moose S.P."/>
            <person name="Guerrero-Gonzalez M.L."/>
            <person name="Marino-Ramirez L."/>
            <person name="Landsman D."/>
            <person name="Rodriguez-Kessler M."/>
            <person name="Delgado-Sanchez P."/>
        </authorList>
    </citation>
    <scope>NUCLEOTIDE SEQUENCE</scope>
    <source>
        <tissue evidence="2">Cladode</tissue>
    </source>
</reference>
<evidence type="ECO:0008006" key="3">
    <source>
        <dbReference type="Google" id="ProtNLM"/>
    </source>
</evidence>
<dbReference type="EMBL" id="GISG01139120">
    <property type="protein sequence ID" value="MBA4644612.1"/>
    <property type="molecule type" value="Transcribed_RNA"/>
</dbReference>
<accession>A0A7C8ZKH5</accession>
<keyword evidence="1" id="KW-0732">Signal</keyword>
<dbReference type="EMBL" id="GISG01139119">
    <property type="protein sequence ID" value="MBA4644611.1"/>
    <property type="molecule type" value="Transcribed_RNA"/>
</dbReference>